<evidence type="ECO:0000256" key="5">
    <source>
        <dbReference type="SAM" id="Coils"/>
    </source>
</evidence>
<evidence type="ECO:0000313" key="9">
    <source>
        <dbReference type="Proteomes" id="UP000806378"/>
    </source>
</evidence>
<dbReference type="EMBL" id="MU089772">
    <property type="protein sequence ID" value="KAF7849476.1"/>
    <property type="molecule type" value="Genomic_DNA"/>
</dbReference>
<evidence type="ECO:0000256" key="2">
    <source>
        <dbReference type="ARBA" id="ARBA00022741"/>
    </source>
</evidence>
<evidence type="ECO:0000259" key="7">
    <source>
        <dbReference type="Pfam" id="PF23247"/>
    </source>
</evidence>
<dbReference type="Gene3D" id="3.80.10.10">
    <property type="entry name" value="Ribonuclease Inhibitor"/>
    <property type="match status" value="1"/>
</dbReference>
<dbReference type="Gene3D" id="3.40.50.300">
    <property type="entry name" value="P-loop containing nucleotide triphosphate hydrolases"/>
    <property type="match status" value="1"/>
</dbReference>
<dbReference type="PANTHER" id="PTHR33463">
    <property type="entry name" value="NB-ARC DOMAIN-CONTAINING PROTEIN-RELATED"/>
    <property type="match status" value="1"/>
</dbReference>
<dbReference type="OrthoDB" id="1579323at2759"/>
<keyword evidence="5" id="KW-0175">Coiled coil</keyword>
<dbReference type="GO" id="GO:0006952">
    <property type="term" value="P:defense response"/>
    <property type="evidence" value="ECO:0007669"/>
    <property type="project" value="UniProtKB-KW"/>
</dbReference>
<name>A0A8T0CT58_CORYI</name>
<accession>A0A8T0CT58</accession>
<sequence>MSADSVVTVIWDVLKCCVVVPIKRGFGYVIFSKRFTNRLRGEVQNLEEEVQRVEVLVGQARNNVRKFYDVFTTWKASADKALEEARELLDDFEKATKTCCYGTLPDPKSRYQFSRKAEGKIEFIKQLAQTCSSRFNGFDDISFIDTALGNVGSPNPARREGKYVVQSIAAMASTSSALTSIKLGDDGVFESRALIMQGIMDALADNSNSVVGVYGMGGVGKSTLLVDVERRIRKEQLFDLVAKANVSENPDIKTIQGEIADALDLIDIKNKETISGRAKLLHERLMEEEGKKKKVLIILDNLWKALDLKSVGIPCRYDNKVIGCKLLLTSRYQNVLQSEMGCDKDFLLNSLEEKEAKILFENMVQDKVHDVQFRPLVAEALRKCAGLPLLIITMANHFKYADLSGWRDALCQIEWCTNEGISAVINEMLRLSYDHLESKDAKSLLQLCVACGVSELSIENLVRYGYGLGIFRKDCSMKESRDRLSTLIQTLQASSLLLDNGGATDVKIHDLVRDFVARFICRDHTLLVLNDKDMLATQLRKERLKSCTAICFPFIDMKELPKELDCPELRIFLLSTNKESLEVPDSYFNSMRKLAVLNLTRVCLTRSLMPFQFMENLHTLCLQSCSLEDVAILGKLKGLQILSFVNSKIQRLPKEIGQLEELRLLDLTSCSNLQIIEPGVLGRLINLEELYMENSFNQWNPVEQTQPTNASLIELTLMKNLCILHVSILDSSVLPWDLNIEKLTKYKIQLGHLGLDFWRWSSKYKGLRVLELNLNPTSDILQRGCIRTTLDIIDDLWMGGLNGIEQSICQLSLEGFPQLKRLHVQNSPSVHYILKRSSFPAFNSLELLFLESLINLEKLCHDDISSKSFRALKVVRVQCCHKLEVLFPLSLLRELPQLEEIEIADCKLMQGIVKADDCGKVELRNLHVLKLHDLPDMKNFFTAGAAPVSRTSNDQVSAQIAFFNGQQVSVPSLKSLTMIGLPNMKEIWSNESPLELSNLQTLEVAQCKSLLKVISSRSLIKLHKLHNLCIRDCNSVQEIFDLNEPSTNGNVDTLSEVTTLKLVRLGSLRCIWNKNPCGIMGFHNLNKLEVDHCDNLRFLFFPSMIKSLSQLRDLTVQIERNI</sequence>
<feature type="domain" description="NB-ARC" evidence="6">
    <location>
        <begin position="198"/>
        <end position="367"/>
    </location>
</feature>
<keyword evidence="2" id="KW-0547">Nucleotide-binding</keyword>
<comment type="similarity">
    <text evidence="1">Belongs to the disease resistance NB-LRR family.</text>
</comment>
<evidence type="ECO:0000256" key="1">
    <source>
        <dbReference type="ARBA" id="ARBA00008894"/>
    </source>
</evidence>
<dbReference type="InterPro" id="IPR050905">
    <property type="entry name" value="Plant_NBS-LRR"/>
</dbReference>
<protein>
    <recommendedName>
        <fullName evidence="10">NB-ARC domain-containing protein</fullName>
    </recommendedName>
</protein>
<dbReference type="AlphaFoldDB" id="A0A8T0CT58"/>
<reference evidence="8" key="1">
    <citation type="submission" date="2020-05" db="EMBL/GenBank/DDBJ databases">
        <title>WGS assembly of Corymbia citriodora subspecies variegata.</title>
        <authorList>
            <person name="Barry K."/>
            <person name="Hundley H."/>
            <person name="Shu S."/>
            <person name="Jenkins J."/>
            <person name="Grimwood J."/>
            <person name="Baten A."/>
        </authorList>
    </citation>
    <scope>NUCLEOTIDE SEQUENCE</scope>
    <source>
        <strain evidence="8">CV2-018</strain>
    </source>
</reference>
<feature type="domain" description="Disease resistance protein At4g27190-like leucine-rich repeats" evidence="7">
    <location>
        <begin position="982"/>
        <end position="1117"/>
    </location>
</feature>
<proteinExistence type="inferred from homology"/>
<evidence type="ECO:0000313" key="8">
    <source>
        <dbReference type="EMBL" id="KAF7849476.1"/>
    </source>
</evidence>
<keyword evidence="3" id="KW-0611">Plant defense</keyword>
<comment type="caution">
    <text evidence="8">The sequence shown here is derived from an EMBL/GenBank/DDBJ whole genome shotgun (WGS) entry which is preliminary data.</text>
</comment>
<evidence type="ECO:0000256" key="3">
    <source>
        <dbReference type="ARBA" id="ARBA00022821"/>
    </source>
</evidence>
<dbReference type="InterPro" id="IPR032675">
    <property type="entry name" value="LRR_dom_sf"/>
</dbReference>
<feature type="coiled-coil region" evidence="5">
    <location>
        <begin position="36"/>
        <end position="98"/>
    </location>
</feature>
<dbReference type="InterPro" id="IPR027417">
    <property type="entry name" value="P-loop_NTPase"/>
</dbReference>
<dbReference type="PRINTS" id="PR00364">
    <property type="entry name" value="DISEASERSIST"/>
</dbReference>
<dbReference type="SUPFAM" id="SSF52540">
    <property type="entry name" value="P-loop containing nucleoside triphosphate hydrolases"/>
    <property type="match status" value="1"/>
</dbReference>
<dbReference type="Gene3D" id="1.10.8.430">
    <property type="entry name" value="Helical domain of apoptotic protease-activating factors"/>
    <property type="match status" value="1"/>
</dbReference>
<evidence type="ECO:0008006" key="10">
    <source>
        <dbReference type="Google" id="ProtNLM"/>
    </source>
</evidence>
<keyword evidence="4" id="KW-0067">ATP-binding</keyword>
<dbReference type="InterPro" id="IPR057135">
    <property type="entry name" value="At4g27190-like_LRR"/>
</dbReference>
<dbReference type="GO" id="GO:0043531">
    <property type="term" value="F:ADP binding"/>
    <property type="evidence" value="ECO:0007669"/>
    <property type="project" value="InterPro"/>
</dbReference>
<gene>
    <name evidence="8" type="ORF">BT93_L0751</name>
</gene>
<dbReference type="InterPro" id="IPR002182">
    <property type="entry name" value="NB-ARC"/>
</dbReference>
<dbReference type="InterPro" id="IPR042197">
    <property type="entry name" value="Apaf_helical"/>
</dbReference>
<organism evidence="8 9">
    <name type="scientific">Corymbia citriodora subsp. variegata</name>
    <dbReference type="NCBI Taxonomy" id="360336"/>
    <lineage>
        <taxon>Eukaryota</taxon>
        <taxon>Viridiplantae</taxon>
        <taxon>Streptophyta</taxon>
        <taxon>Embryophyta</taxon>
        <taxon>Tracheophyta</taxon>
        <taxon>Spermatophyta</taxon>
        <taxon>Magnoliopsida</taxon>
        <taxon>eudicotyledons</taxon>
        <taxon>Gunneridae</taxon>
        <taxon>Pentapetalae</taxon>
        <taxon>rosids</taxon>
        <taxon>malvids</taxon>
        <taxon>Myrtales</taxon>
        <taxon>Myrtaceae</taxon>
        <taxon>Myrtoideae</taxon>
        <taxon>Eucalypteae</taxon>
        <taxon>Corymbia</taxon>
    </lineage>
</organism>
<dbReference type="Pfam" id="PF00931">
    <property type="entry name" value="NB-ARC"/>
    <property type="match status" value="1"/>
</dbReference>
<dbReference type="SUPFAM" id="SSF52058">
    <property type="entry name" value="L domain-like"/>
    <property type="match status" value="2"/>
</dbReference>
<dbReference type="PANTHER" id="PTHR33463:SF203">
    <property type="entry name" value="AAA+ ATPASE DOMAIN-CONTAINING PROTEIN"/>
    <property type="match status" value="1"/>
</dbReference>
<feature type="domain" description="Disease resistance protein At4g27190-like leucine-rich repeats" evidence="7">
    <location>
        <begin position="795"/>
        <end position="907"/>
    </location>
</feature>
<dbReference type="Proteomes" id="UP000806378">
    <property type="component" value="Unassembled WGS sequence"/>
</dbReference>
<dbReference type="Gramene" id="rna-gnl|WGS:JABURB|Cocit.L0751.1">
    <property type="protein sequence ID" value="cds-KAF7849476.1"/>
    <property type="gene ID" value="gene-BT93_L0751"/>
</dbReference>
<evidence type="ECO:0000259" key="6">
    <source>
        <dbReference type="Pfam" id="PF00931"/>
    </source>
</evidence>
<keyword evidence="9" id="KW-1185">Reference proteome</keyword>
<dbReference type="Pfam" id="PF23247">
    <property type="entry name" value="LRR_RPS2"/>
    <property type="match status" value="2"/>
</dbReference>
<dbReference type="GO" id="GO:0005524">
    <property type="term" value="F:ATP binding"/>
    <property type="evidence" value="ECO:0007669"/>
    <property type="project" value="UniProtKB-KW"/>
</dbReference>
<evidence type="ECO:0000256" key="4">
    <source>
        <dbReference type="ARBA" id="ARBA00022840"/>
    </source>
</evidence>